<evidence type="ECO:0000256" key="1">
    <source>
        <dbReference type="SAM" id="Phobius"/>
    </source>
</evidence>
<feature type="transmembrane region" description="Helical" evidence="1">
    <location>
        <begin position="66"/>
        <end position="88"/>
    </location>
</feature>
<comment type="caution">
    <text evidence="2">The sequence shown here is derived from an EMBL/GenBank/DDBJ whole genome shotgun (WGS) entry which is preliminary data.</text>
</comment>
<keyword evidence="3" id="KW-1185">Reference proteome</keyword>
<protein>
    <submittedName>
        <fullName evidence="2">Uncharacterized protein</fullName>
    </submittedName>
</protein>
<proteinExistence type="predicted"/>
<evidence type="ECO:0000313" key="2">
    <source>
        <dbReference type="EMBL" id="MFC6424005.1"/>
    </source>
</evidence>
<dbReference type="RefSeq" id="WP_204806959.1">
    <property type="nucleotide sequence ID" value="NZ_BAAAIY010000005.1"/>
</dbReference>
<organism evidence="2 3">
    <name type="scientific">Oerskovia paurometabola</name>
    <dbReference type="NCBI Taxonomy" id="162170"/>
    <lineage>
        <taxon>Bacteria</taxon>
        <taxon>Bacillati</taxon>
        <taxon>Actinomycetota</taxon>
        <taxon>Actinomycetes</taxon>
        <taxon>Micrococcales</taxon>
        <taxon>Cellulomonadaceae</taxon>
        <taxon>Oerskovia</taxon>
    </lineage>
</organism>
<feature type="transmembrane region" description="Helical" evidence="1">
    <location>
        <begin position="9"/>
        <end position="30"/>
    </location>
</feature>
<reference evidence="3" key="1">
    <citation type="journal article" date="2019" name="Int. J. Syst. Evol. Microbiol.">
        <title>The Global Catalogue of Microorganisms (GCM) 10K type strain sequencing project: providing services to taxonomists for standard genome sequencing and annotation.</title>
        <authorList>
            <consortium name="The Broad Institute Genomics Platform"/>
            <consortium name="The Broad Institute Genome Sequencing Center for Infectious Disease"/>
            <person name="Wu L."/>
            <person name="Ma J."/>
        </authorList>
    </citation>
    <scope>NUCLEOTIDE SEQUENCE [LARGE SCALE GENOMIC DNA]</scope>
    <source>
        <strain evidence="3">CCUG 47105</strain>
    </source>
</reference>
<keyword evidence="1" id="KW-1133">Transmembrane helix</keyword>
<sequence>MSEFIHFDALLQVVVAGAIVGAGLPALFALGVRLLAPSQGAALAVEGAPSGTGSGPTTARPTGLRLTGAVVCFGTVLAACAVGIWFLASGGH</sequence>
<name>A0ABW1XAG2_9CELL</name>
<keyword evidence="1" id="KW-0812">Transmembrane</keyword>
<keyword evidence="1" id="KW-0472">Membrane</keyword>
<gene>
    <name evidence="2" type="ORF">ACFP71_04160</name>
</gene>
<dbReference type="EMBL" id="JBHSTM010000002">
    <property type="protein sequence ID" value="MFC6424005.1"/>
    <property type="molecule type" value="Genomic_DNA"/>
</dbReference>
<evidence type="ECO:0000313" key="3">
    <source>
        <dbReference type="Proteomes" id="UP001596305"/>
    </source>
</evidence>
<accession>A0ABW1XAG2</accession>
<dbReference type="Proteomes" id="UP001596305">
    <property type="component" value="Unassembled WGS sequence"/>
</dbReference>